<dbReference type="EMBL" id="CASHTH010001311">
    <property type="protein sequence ID" value="CAI8013925.1"/>
    <property type="molecule type" value="Genomic_DNA"/>
</dbReference>
<gene>
    <name evidence="3" type="ORF">GBAR_LOCUS8765</name>
</gene>
<dbReference type="GO" id="GO:0016810">
    <property type="term" value="F:hydrolase activity, acting on carbon-nitrogen (but not peptide) bonds"/>
    <property type="evidence" value="ECO:0007669"/>
    <property type="project" value="InterPro"/>
</dbReference>
<keyword evidence="1" id="KW-0378">Hydrolase</keyword>
<reference evidence="3" key="1">
    <citation type="submission" date="2023-03" db="EMBL/GenBank/DDBJ databases">
        <authorList>
            <person name="Steffen K."/>
            <person name="Cardenas P."/>
        </authorList>
    </citation>
    <scope>NUCLEOTIDE SEQUENCE</scope>
</reference>
<dbReference type="SUPFAM" id="SSF51338">
    <property type="entry name" value="Composite domain of metallo-dependent hydrolases"/>
    <property type="match status" value="1"/>
</dbReference>
<dbReference type="PANTHER" id="PTHR43794">
    <property type="entry name" value="AMINOHYDROLASE SSNA-RELATED"/>
    <property type="match status" value="1"/>
</dbReference>
<feature type="domain" description="Amidohydrolase-related" evidence="2">
    <location>
        <begin position="57"/>
        <end position="341"/>
    </location>
</feature>
<dbReference type="SUPFAM" id="SSF51556">
    <property type="entry name" value="Metallo-dependent hydrolases"/>
    <property type="match status" value="1"/>
</dbReference>
<dbReference type="Proteomes" id="UP001174909">
    <property type="component" value="Unassembled WGS sequence"/>
</dbReference>
<keyword evidence="4" id="KW-1185">Reference proteome</keyword>
<evidence type="ECO:0000313" key="4">
    <source>
        <dbReference type="Proteomes" id="UP001174909"/>
    </source>
</evidence>
<evidence type="ECO:0000259" key="2">
    <source>
        <dbReference type="Pfam" id="PF01979"/>
    </source>
</evidence>
<dbReference type="InterPro" id="IPR032466">
    <property type="entry name" value="Metal_Hydrolase"/>
</dbReference>
<proteinExistence type="predicted"/>
<comment type="caution">
    <text evidence="3">The sequence shown here is derived from an EMBL/GenBank/DDBJ whole genome shotgun (WGS) entry which is preliminary data.</text>
</comment>
<dbReference type="Pfam" id="PF01979">
    <property type="entry name" value="Amidohydro_1"/>
    <property type="match status" value="1"/>
</dbReference>
<dbReference type="InterPro" id="IPR006680">
    <property type="entry name" value="Amidohydro-rel"/>
</dbReference>
<dbReference type="PANTHER" id="PTHR43794:SF11">
    <property type="entry name" value="AMIDOHYDROLASE-RELATED DOMAIN-CONTAINING PROTEIN"/>
    <property type="match status" value="1"/>
</dbReference>
<organism evidence="3 4">
    <name type="scientific">Geodia barretti</name>
    <name type="common">Barrett's horny sponge</name>
    <dbReference type="NCBI Taxonomy" id="519541"/>
    <lineage>
        <taxon>Eukaryota</taxon>
        <taxon>Metazoa</taxon>
        <taxon>Porifera</taxon>
        <taxon>Demospongiae</taxon>
        <taxon>Heteroscleromorpha</taxon>
        <taxon>Tetractinellida</taxon>
        <taxon>Astrophorina</taxon>
        <taxon>Geodiidae</taxon>
        <taxon>Geodia</taxon>
    </lineage>
</organism>
<accession>A0AA35RLT8</accession>
<dbReference type="Gene3D" id="3.20.20.140">
    <property type="entry name" value="Metal-dependent hydrolases"/>
    <property type="match status" value="1"/>
</dbReference>
<name>A0AA35RLT8_GEOBA</name>
<sequence>MAEGTPSILIRGGRVYDHDGDTDLPPVADVLIEGDRIARIGAGIGPADRTIDAAGKLVMPGFVNAHYHSHDVLLKGCFETLPLELWLLHALPPAYPRRSAAEVRARTLLGAAECLRSGMTTIQDMLTLFPFDPEHLATVVAAYEEIGIRCTFSLQVGDIPGIERVPFWKEVVPEEYHRHLGASVEPGGFDPLTHVRDRYLDYRATSPRFRWALGPTSPEFCTPRLLEGLAALSAEYGLPVITHIYESRSMAVAGRLFMPEHDGSQVKYLRSTGLLGANVGLAHSVWMRPDEIEILAETGTNVILNPVGNLKTRSGVPPIRGYLDAGVPTAIGCDNSPAAMRRTCSTR</sequence>
<dbReference type="InterPro" id="IPR050287">
    <property type="entry name" value="MTA/SAH_deaminase"/>
</dbReference>
<dbReference type="AlphaFoldDB" id="A0AA35RLT8"/>
<protein>
    <submittedName>
        <fullName evidence="3">5-methylthioadenosine/S-adenosylhomocysteine deaminase</fullName>
    </submittedName>
</protein>
<evidence type="ECO:0000313" key="3">
    <source>
        <dbReference type="EMBL" id="CAI8013925.1"/>
    </source>
</evidence>
<evidence type="ECO:0000256" key="1">
    <source>
        <dbReference type="ARBA" id="ARBA00022801"/>
    </source>
</evidence>
<dbReference type="InterPro" id="IPR011059">
    <property type="entry name" value="Metal-dep_hydrolase_composite"/>
</dbReference>